<keyword evidence="3" id="KW-0808">Transferase</keyword>
<evidence type="ECO:0000313" key="4">
    <source>
        <dbReference type="Proteomes" id="UP000064189"/>
    </source>
</evidence>
<reference evidence="3 4" key="1">
    <citation type="submission" date="2015-11" db="EMBL/GenBank/DDBJ databases">
        <title>Genome Sequence of Bacillus simplex strain VanAntwerpen2.</title>
        <authorList>
            <person name="Couger M.B."/>
        </authorList>
    </citation>
    <scope>NUCLEOTIDE SEQUENCE [LARGE SCALE GENOMIC DNA]</scope>
    <source>
        <strain evidence="3 4">VanAntwerpen02</strain>
    </source>
</reference>
<keyword evidence="4" id="KW-1185">Reference proteome</keyword>
<evidence type="ECO:0000256" key="1">
    <source>
        <dbReference type="ARBA" id="ARBA00006739"/>
    </source>
</evidence>
<dbReference type="SUPFAM" id="SSF53448">
    <property type="entry name" value="Nucleotide-diphospho-sugar transferases"/>
    <property type="match status" value="1"/>
</dbReference>
<evidence type="ECO:0000313" key="3">
    <source>
        <dbReference type="EMBL" id="KWW22535.1"/>
    </source>
</evidence>
<dbReference type="Gene3D" id="3.90.550.10">
    <property type="entry name" value="Spore Coat Polysaccharide Biosynthesis Protein SpsA, Chain A"/>
    <property type="match status" value="1"/>
</dbReference>
<comment type="caution">
    <text evidence="3">The sequence shown here is derived from an EMBL/GenBank/DDBJ whole genome shotgun (WGS) entry which is preliminary data.</text>
</comment>
<organism evidence="3 4">
    <name type="scientific">Peribacillus simplex</name>
    <dbReference type="NCBI Taxonomy" id="1478"/>
    <lineage>
        <taxon>Bacteria</taxon>
        <taxon>Bacillati</taxon>
        <taxon>Bacillota</taxon>
        <taxon>Bacilli</taxon>
        <taxon>Bacillales</taxon>
        <taxon>Bacillaceae</taxon>
        <taxon>Peribacillus</taxon>
    </lineage>
</organism>
<dbReference type="PANTHER" id="PTHR22916:SF3">
    <property type="entry name" value="UDP-GLCNAC:BETAGAL BETA-1,3-N-ACETYLGLUCOSAMINYLTRANSFERASE-LIKE PROTEIN 1"/>
    <property type="match status" value="1"/>
</dbReference>
<dbReference type="InterPro" id="IPR029044">
    <property type="entry name" value="Nucleotide-diphossugar_trans"/>
</dbReference>
<comment type="similarity">
    <text evidence="1">Belongs to the glycosyltransferase 2 family.</text>
</comment>
<evidence type="ECO:0000259" key="2">
    <source>
        <dbReference type="Pfam" id="PF00535"/>
    </source>
</evidence>
<dbReference type="AlphaFoldDB" id="A0A109N308"/>
<feature type="domain" description="Glycosyltransferase 2-like" evidence="2">
    <location>
        <begin position="6"/>
        <end position="122"/>
    </location>
</feature>
<dbReference type="InterPro" id="IPR001173">
    <property type="entry name" value="Glyco_trans_2-like"/>
</dbReference>
<dbReference type="GO" id="GO:0016758">
    <property type="term" value="F:hexosyltransferase activity"/>
    <property type="evidence" value="ECO:0007669"/>
    <property type="project" value="UniProtKB-ARBA"/>
</dbReference>
<dbReference type="RefSeq" id="WP_061140285.1">
    <property type="nucleotide sequence ID" value="NZ_LNNH01000003.1"/>
</dbReference>
<dbReference type="Proteomes" id="UP000064189">
    <property type="component" value="Unassembled WGS sequence"/>
</dbReference>
<name>A0A109N308_9BACI</name>
<dbReference type="EMBL" id="LNNH01000003">
    <property type="protein sequence ID" value="KWW22535.1"/>
    <property type="molecule type" value="Genomic_DNA"/>
</dbReference>
<dbReference type="Pfam" id="PF00535">
    <property type="entry name" value="Glycos_transf_2"/>
    <property type="match status" value="1"/>
</dbReference>
<gene>
    <name evidence="3" type="ORF">AS888_11910</name>
</gene>
<sequence length="237" mass="27440">MEPKVSIIIPFYNCPYIDQAIQSALDQTYTNIEIIVVDDGSTDFTEKIEPFLTKIRYEKKENGGTATALNHGIHAAEGEYVAWLSSDDYFLPEKVSNQISFMLEHGAEVSFTNFDSINKDDEIILSWTGERFTDIENGVYHAFLLRNAVNGCTVVLKKDVFDVVGYFNTYHRYTHDYEMWLRLLVNGYKMYYLDEVLTKFRIHEGSGTSRFQPEMLADILTIESHYRPILKKNLKNL</sequence>
<proteinExistence type="inferred from homology"/>
<accession>A0A109N308</accession>
<protein>
    <submittedName>
        <fullName evidence="3">Glycosyl transferase</fullName>
    </submittedName>
</protein>
<dbReference type="PANTHER" id="PTHR22916">
    <property type="entry name" value="GLYCOSYLTRANSFERASE"/>
    <property type="match status" value="1"/>
</dbReference>